<feature type="region of interest" description="Disordered" evidence="1">
    <location>
        <begin position="27"/>
        <end position="109"/>
    </location>
</feature>
<proteinExistence type="predicted"/>
<accession>F2TX73</accession>
<gene>
    <name evidence="3" type="ORF">PTSG_00690</name>
</gene>
<feature type="chain" id="PRO_5003290064" evidence="2">
    <location>
        <begin position="18"/>
        <end position="136"/>
    </location>
</feature>
<dbReference type="AlphaFoldDB" id="F2TX73"/>
<evidence type="ECO:0000256" key="1">
    <source>
        <dbReference type="SAM" id="MobiDB-lite"/>
    </source>
</evidence>
<protein>
    <submittedName>
        <fullName evidence="3">Uncharacterized protein</fullName>
    </submittedName>
</protein>
<dbReference type="InParanoid" id="F2TX73"/>
<dbReference type="Proteomes" id="UP000007799">
    <property type="component" value="Unassembled WGS sequence"/>
</dbReference>
<keyword evidence="2" id="KW-0732">Signal</keyword>
<keyword evidence="4" id="KW-1185">Reference proteome</keyword>
<dbReference type="RefSeq" id="XP_004998157.1">
    <property type="nucleotide sequence ID" value="XM_004998100.1"/>
</dbReference>
<evidence type="ECO:0000256" key="2">
    <source>
        <dbReference type="SAM" id="SignalP"/>
    </source>
</evidence>
<dbReference type="KEGG" id="sre:PTSG_00690"/>
<organism evidence="4">
    <name type="scientific">Salpingoeca rosetta (strain ATCC 50818 / BSB-021)</name>
    <dbReference type="NCBI Taxonomy" id="946362"/>
    <lineage>
        <taxon>Eukaryota</taxon>
        <taxon>Choanoflagellata</taxon>
        <taxon>Craspedida</taxon>
        <taxon>Salpingoecidae</taxon>
        <taxon>Salpingoeca</taxon>
    </lineage>
</organism>
<feature type="compositionally biased region" description="Polar residues" evidence="1">
    <location>
        <begin position="98"/>
        <end position="109"/>
    </location>
</feature>
<feature type="compositionally biased region" description="Basic and acidic residues" evidence="1">
    <location>
        <begin position="27"/>
        <end position="80"/>
    </location>
</feature>
<sequence>MAGLIAGLGAFLGGAFAVRKAEQEIDDLVSDKNEAKATRKAESVGRQLEDTNAKLRVKHEVERERRDQRRLDMRYKHGLDTHASSSSSSSSSHGRAQRGSSNDAGASVPNTVEFEVSGVFGKSQHNVMRATAARSA</sequence>
<evidence type="ECO:0000313" key="3">
    <source>
        <dbReference type="EMBL" id="EGD75982.1"/>
    </source>
</evidence>
<name>F2TX73_SALR5</name>
<dbReference type="EMBL" id="GL832956">
    <property type="protein sequence ID" value="EGD75982.1"/>
    <property type="molecule type" value="Genomic_DNA"/>
</dbReference>
<reference evidence="3" key="1">
    <citation type="submission" date="2009-08" db="EMBL/GenBank/DDBJ databases">
        <title>Annotation of Salpingoeca rosetta.</title>
        <authorList>
            <consortium name="The Broad Institute Genome Sequencing Platform"/>
            <person name="Russ C."/>
            <person name="Cuomo C."/>
            <person name="Burger G."/>
            <person name="Gray M.W."/>
            <person name="Holland P.W.H."/>
            <person name="King N."/>
            <person name="Lang F.B.F."/>
            <person name="Roger A.J."/>
            <person name="Ruiz-Trillo I."/>
            <person name="Young S.K."/>
            <person name="Zeng Q."/>
            <person name="Gargeya S."/>
            <person name="Alvarado L."/>
            <person name="Berlin A."/>
            <person name="Chapman S.B."/>
            <person name="Chen Z."/>
            <person name="Freedman E."/>
            <person name="Gellesch M."/>
            <person name="Goldberg J."/>
            <person name="Griggs A."/>
            <person name="Gujja S."/>
            <person name="Heilman E."/>
            <person name="Heiman D."/>
            <person name="Howarth C."/>
            <person name="Mehta T."/>
            <person name="Neiman D."/>
            <person name="Pearson M."/>
            <person name="Roberts A."/>
            <person name="Saif S."/>
            <person name="Shea T."/>
            <person name="Shenoy N."/>
            <person name="Sisk P."/>
            <person name="Stolte C."/>
            <person name="Sykes S."/>
            <person name="White J."/>
            <person name="Yandava C."/>
            <person name="Haas B."/>
            <person name="Nusbaum C."/>
            <person name="Birren B."/>
        </authorList>
    </citation>
    <scope>NUCLEOTIDE SEQUENCE [LARGE SCALE GENOMIC DNA]</scope>
    <source>
        <strain evidence="3">ATCC 50818</strain>
    </source>
</reference>
<feature type="signal peptide" evidence="2">
    <location>
        <begin position="1"/>
        <end position="17"/>
    </location>
</feature>
<evidence type="ECO:0000313" key="4">
    <source>
        <dbReference type="Proteomes" id="UP000007799"/>
    </source>
</evidence>
<dbReference type="GeneID" id="16078753"/>